<name>A0ABW2Y235_9ACTN</name>
<feature type="chain" id="PRO_5046675513" description="Secreted protein" evidence="1">
    <location>
        <begin position="32"/>
        <end position="71"/>
    </location>
</feature>
<protein>
    <recommendedName>
        <fullName evidence="4">Secreted protein</fullName>
    </recommendedName>
</protein>
<accession>A0ABW2Y235</accession>
<proteinExistence type="predicted"/>
<keyword evidence="1" id="KW-0732">Signal</keyword>
<comment type="caution">
    <text evidence="2">The sequence shown here is derived from an EMBL/GenBank/DDBJ whole genome shotgun (WGS) entry which is preliminary data.</text>
</comment>
<gene>
    <name evidence="2" type="ORF">ACFQZM_43340</name>
</gene>
<dbReference type="EMBL" id="JBHTGP010000028">
    <property type="protein sequence ID" value="MFD0691387.1"/>
    <property type="molecule type" value="Genomic_DNA"/>
</dbReference>
<dbReference type="RefSeq" id="WP_131762382.1">
    <property type="nucleotide sequence ID" value="NZ_CAACUY010000226.1"/>
</dbReference>
<evidence type="ECO:0000313" key="2">
    <source>
        <dbReference type="EMBL" id="MFD0691387.1"/>
    </source>
</evidence>
<dbReference type="Proteomes" id="UP001597063">
    <property type="component" value="Unassembled WGS sequence"/>
</dbReference>
<evidence type="ECO:0000256" key="1">
    <source>
        <dbReference type="SAM" id="SignalP"/>
    </source>
</evidence>
<evidence type="ECO:0008006" key="4">
    <source>
        <dbReference type="Google" id="ProtNLM"/>
    </source>
</evidence>
<sequence>MRHCTAVRAGTPLVVAFAAASLALLAPLAGAALASVTGRQCVDGGGVIFGNDPLPMAFCQGGKYDGQQVVG</sequence>
<keyword evidence="3" id="KW-1185">Reference proteome</keyword>
<evidence type="ECO:0000313" key="3">
    <source>
        <dbReference type="Proteomes" id="UP001597063"/>
    </source>
</evidence>
<reference evidence="3" key="1">
    <citation type="journal article" date="2019" name="Int. J. Syst. Evol. Microbiol.">
        <title>The Global Catalogue of Microorganisms (GCM) 10K type strain sequencing project: providing services to taxonomists for standard genome sequencing and annotation.</title>
        <authorList>
            <consortium name="The Broad Institute Genomics Platform"/>
            <consortium name="The Broad Institute Genome Sequencing Center for Infectious Disease"/>
            <person name="Wu L."/>
            <person name="Ma J."/>
        </authorList>
    </citation>
    <scope>NUCLEOTIDE SEQUENCE [LARGE SCALE GENOMIC DNA]</scope>
    <source>
        <strain evidence="3">JCM 9371</strain>
    </source>
</reference>
<feature type="signal peptide" evidence="1">
    <location>
        <begin position="1"/>
        <end position="31"/>
    </location>
</feature>
<organism evidence="2 3">
    <name type="scientific">Actinomadura fibrosa</name>
    <dbReference type="NCBI Taxonomy" id="111802"/>
    <lineage>
        <taxon>Bacteria</taxon>
        <taxon>Bacillati</taxon>
        <taxon>Actinomycetota</taxon>
        <taxon>Actinomycetes</taxon>
        <taxon>Streptosporangiales</taxon>
        <taxon>Thermomonosporaceae</taxon>
        <taxon>Actinomadura</taxon>
    </lineage>
</organism>